<proteinExistence type="inferred from homology"/>
<protein>
    <submittedName>
        <fullName evidence="5">Chondroitin synthase</fullName>
    </submittedName>
</protein>
<evidence type="ECO:0000256" key="3">
    <source>
        <dbReference type="ARBA" id="ARBA00022679"/>
    </source>
</evidence>
<evidence type="ECO:0000256" key="1">
    <source>
        <dbReference type="ARBA" id="ARBA00006739"/>
    </source>
</evidence>
<evidence type="ECO:0000259" key="4">
    <source>
        <dbReference type="Pfam" id="PF00535"/>
    </source>
</evidence>
<dbReference type="GO" id="GO:0016757">
    <property type="term" value="F:glycosyltransferase activity"/>
    <property type="evidence" value="ECO:0007669"/>
    <property type="project" value="UniProtKB-KW"/>
</dbReference>
<organism evidence="5 6">
    <name type="scientific">Tautonia plasticadhaerens</name>
    <dbReference type="NCBI Taxonomy" id="2527974"/>
    <lineage>
        <taxon>Bacteria</taxon>
        <taxon>Pseudomonadati</taxon>
        <taxon>Planctomycetota</taxon>
        <taxon>Planctomycetia</taxon>
        <taxon>Isosphaerales</taxon>
        <taxon>Isosphaeraceae</taxon>
        <taxon>Tautonia</taxon>
    </lineage>
</organism>
<evidence type="ECO:0000313" key="6">
    <source>
        <dbReference type="Proteomes" id="UP000317835"/>
    </source>
</evidence>
<evidence type="ECO:0000256" key="2">
    <source>
        <dbReference type="ARBA" id="ARBA00022676"/>
    </source>
</evidence>
<dbReference type="AlphaFoldDB" id="A0A518HFN2"/>
<gene>
    <name evidence="5" type="primary">kfoC_2</name>
    <name evidence="5" type="ORF">ElP_76100</name>
</gene>
<dbReference type="PANTHER" id="PTHR43685">
    <property type="entry name" value="GLYCOSYLTRANSFERASE"/>
    <property type="match status" value="1"/>
</dbReference>
<dbReference type="Gene3D" id="3.90.550.10">
    <property type="entry name" value="Spore Coat Polysaccharide Biosynthesis Protein SpsA, Chain A"/>
    <property type="match status" value="1"/>
</dbReference>
<accession>A0A518HFN2</accession>
<dbReference type="SUPFAM" id="SSF53448">
    <property type="entry name" value="Nucleotide-diphospho-sugar transferases"/>
    <property type="match status" value="1"/>
</dbReference>
<dbReference type="PANTHER" id="PTHR43685:SF5">
    <property type="entry name" value="GLYCOSYLTRANSFERASE EPSE-RELATED"/>
    <property type="match status" value="1"/>
</dbReference>
<geneLocation type="plasmid" evidence="6">
    <name>pelp_4</name>
</geneLocation>
<dbReference type="RefSeq" id="WP_145279878.1">
    <property type="nucleotide sequence ID" value="NZ_CP036430.1"/>
</dbReference>
<dbReference type="InterPro" id="IPR001173">
    <property type="entry name" value="Glyco_trans_2-like"/>
</dbReference>
<dbReference type="Pfam" id="PF00535">
    <property type="entry name" value="Glycos_transf_2"/>
    <property type="match status" value="1"/>
</dbReference>
<dbReference type="InterPro" id="IPR050834">
    <property type="entry name" value="Glycosyltransf_2"/>
</dbReference>
<keyword evidence="2" id="KW-0328">Glycosyltransferase</keyword>
<dbReference type="OrthoDB" id="9772170at2"/>
<keyword evidence="3" id="KW-0808">Transferase</keyword>
<sequence length="320" mass="35224">MNPPTVSVLMPAYNAARHLEQAVRSILGQGFDDLELLVIDDGSDDDTPALLRRLAEADPRLHALSRPNAGIVATRNQLLAMARGELLAVMDSDDVAEPGRIARQVDYLRNHPECVAVGSWVRFIDPRGKPILLGHVNPDDDEALQAEALAGSCPLCHPSVMMRAEAVRAVGGYREGFAPSEDMDLFLRLGDRGRLGNIQEPLLRYRLHDHSASQRQHALQRENFRRASDEACARRGIPPRFVDRPHWRPTDRASLSAFRLWIGWAAFGRGDRRMAFEYGLKALRATPREGGPWKLLACALVKPAPGLPDGVPGPVAGGVR</sequence>
<name>A0A518HFN2_9BACT</name>
<evidence type="ECO:0000313" key="5">
    <source>
        <dbReference type="EMBL" id="QDV39638.1"/>
    </source>
</evidence>
<keyword evidence="6" id="KW-1185">Reference proteome</keyword>
<dbReference type="Proteomes" id="UP000317835">
    <property type="component" value="Plasmid pElP_4"/>
</dbReference>
<feature type="domain" description="Glycosyltransferase 2-like" evidence="4">
    <location>
        <begin position="7"/>
        <end position="167"/>
    </location>
</feature>
<dbReference type="InterPro" id="IPR029044">
    <property type="entry name" value="Nucleotide-diphossugar_trans"/>
</dbReference>
<dbReference type="EMBL" id="CP036430">
    <property type="protein sequence ID" value="QDV39638.1"/>
    <property type="molecule type" value="Genomic_DNA"/>
</dbReference>
<comment type="similarity">
    <text evidence="1">Belongs to the glycosyltransferase 2 family.</text>
</comment>
<keyword evidence="5" id="KW-0614">Plasmid</keyword>
<dbReference type="KEGG" id="tpla:ElP_76100"/>
<reference evidence="5 6" key="1">
    <citation type="submission" date="2019-02" db="EMBL/GenBank/DDBJ databases">
        <title>Deep-cultivation of Planctomycetes and their phenomic and genomic characterization uncovers novel biology.</title>
        <authorList>
            <person name="Wiegand S."/>
            <person name="Jogler M."/>
            <person name="Boedeker C."/>
            <person name="Pinto D."/>
            <person name="Vollmers J."/>
            <person name="Rivas-Marin E."/>
            <person name="Kohn T."/>
            <person name="Peeters S.H."/>
            <person name="Heuer A."/>
            <person name="Rast P."/>
            <person name="Oberbeckmann S."/>
            <person name="Bunk B."/>
            <person name="Jeske O."/>
            <person name="Meyerdierks A."/>
            <person name="Storesund J.E."/>
            <person name="Kallscheuer N."/>
            <person name="Luecker S."/>
            <person name="Lage O.M."/>
            <person name="Pohl T."/>
            <person name="Merkel B.J."/>
            <person name="Hornburger P."/>
            <person name="Mueller R.-W."/>
            <person name="Bruemmer F."/>
            <person name="Labrenz M."/>
            <person name="Spormann A.M."/>
            <person name="Op den Camp H."/>
            <person name="Overmann J."/>
            <person name="Amann R."/>
            <person name="Jetten M.S.M."/>
            <person name="Mascher T."/>
            <person name="Medema M.H."/>
            <person name="Devos D.P."/>
            <person name="Kaster A.-K."/>
            <person name="Ovreas L."/>
            <person name="Rohde M."/>
            <person name="Galperin M.Y."/>
            <person name="Jogler C."/>
        </authorList>
    </citation>
    <scope>NUCLEOTIDE SEQUENCE [LARGE SCALE GENOMIC DNA]</scope>
    <source>
        <strain evidence="5 6">ElP</strain>
        <plasmid evidence="6">pelp_4</plasmid>
    </source>
</reference>